<dbReference type="InterPro" id="IPR015797">
    <property type="entry name" value="NUDIX_hydrolase-like_dom_sf"/>
</dbReference>
<evidence type="ECO:0000256" key="5">
    <source>
        <dbReference type="ARBA" id="ARBA00022801"/>
    </source>
</evidence>
<evidence type="ECO:0000256" key="7">
    <source>
        <dbReference type="ARBA" id="ARBA00023211"/>
    </source>
</evidence>
<evidence type="ECO:0000256" key="15">
    <source>
        <dbReference type="ARBA" id="ARBA00076736"/>
    </source>
</evidence>
<comment type="function">
    <text evidence="12">May catalyze the hydrolysis of nucleoside triphosphates including dGTP, dTTP, dCTP, their oxidized forms like 8-oxo-dGTP and the prodrug thiopurine derivatives 6-thio-dGTP and 6-thio-GTP. Could also catalyze the hydrolysis of some nucleoside diphosphate derivatives. Hydrolyzes oxidized nucleosides triphosphates like 8-oxo-dGTP in vitro, but the specificity and efficiency towards these substrates are low. Therefore, the potential in vivo sanitizing role of this enzyme, that would consist in removing oxidatively damaged forms of nucleosides to prevent their incorporation into DNA, is unclear. Through the hydrolysis of thioguanosine triphosphates may participate in the catabolism of thiopurine drugs. May also have a role in DNA synthesis and cell cycle progression by stabilizing PCNA. Exhibits decapping activity towards dpCoA-capped RNAs in vitro.</text>
</comment>
<protein>
    <recommendedName>
        <fullName evidence="14">Nucleotide triphosphate diphosphatase NUDT15</fullName>
        <ecNumber evidence="10">3.6.1.9</ecNumber>
    </recommendedName>
    <alternativeName>
        <fullName evidence="15">MutT homolog 2</fullName>
    </alternativeName>
    <alternativeName>
        <fullName evidence="17">Nucleoside diphosphate-linked moiety X motif 15</fullName>
    </alternativeName>
    <alternativeName>
        <fullName evidence="16">Nucleoside diphosphate-linked to another moiety X hydrolase 15</fullName>
    </alternativeName>
</protein>
<dbReference type="GO" id="GO:0046872">
    <property type="term" value="F:metal ion binding"/>
    <property type="evidence" value="ECO:0007669"/>
    <property type="project" value="UniProtKB-KW"/>
</dbReference>
<dbReference type="PROSITE" id="PS00893">
    <property type="entry name" value="NUDIX_BOX"/>
    <property type="match status" value="1"/>
</dbReference>
<dbReference type="SUPFAM" id="SSF55811">
    <property type="entry name" value="Nudix"/>
    <property type="match status" value="1"/>
</dbReference>
<evidence type="ECO:0000313" key="19">
    <source>
        <dbReference type="EMBL" id="KAJ1114738.1"/>
    </source>
</evidence>
<dbReference type="GO" id="GO:0005829">
    <property type="term" value="C:cytosol"/>
    <property type="evidence" value="ECO:0007669"/>
    <property type="project" value="TreeGrafter"/>
</dbReference>
<comment type="cofactor">
    <cofactor evidence="2">
        <name>Mg(2+)</name>
        <dbReference type="ChEBI" id="CHEBI:18420"/>
    </cofactor>
</comment>
<keyword evidence="20" id="KW-1185">Reference proteome</keyword>
<evidence type="ECO:0000256" key="4">
    <source>
        <dbReference type="ARBA" id="ARBA00022723"/>
    </source>
</evidence>
<keyword evidence="5" id="KW-0378">Hydrolase</keyword>
<evidence type="ECO:0000256" key="6">
    <source>
        <dbReference type="ARBA" id="ARBA00022842"/>
    </source>
</evidence>
<comment type="subunit">
    <text evidence="13">Homodimer. Interacts with PCNA; interaction is disrupted in response to UV irradiation.</text>
</comment>
<sequence length="163" mass="18449">MDLKCADFKTPSRPGVGVAVVVTSPIAHPGCVLLGKRTNASTGPGMYQLPGGHLEYGETWEKCAARETLEEADLHLENIRFASVVNAISLKDNYHYITIVMRAEVDLKHTSEPTNVEPNKNEGWKWTKWEEFPPTDQLFFALACLRQQDSRTRRLWWPGLLHC</sequence>
<comment type="catalytic activity">
    <reaction evidence="8">
        <text>a 2'-deoxyribonucleoside 5'-triphosphate + H2O = a 2'-deoxyribonucleoside 5'-phosphate + diphosphate + H(+)</text>
        <dbReference type="Rhea" id="RHEA:44644"/>
        <dbReference type="ChEBI" id="CHEBI:15377"/>
        <dbReference type="ChEBI" id="CHEBI:15378"/>
        <dbReference type="ChEBI" id="CHEBI:33019"/>
        <dbReference type="ChEBI" id="CHEBI:61560"/>
        <dbReference type="ChEBI" id="CHEBI:65317"/>
        <dbReference type="EC" id="3.6.1.9"/>
    </reaction>
</comment>
<comment type="catalytic activity">
    <reaction evidence="11">
        <text>a 5'-end CoA-ribonucleoside in mRNA + H2O = a 5'-end phospho-adenosine-phospho-ribonucleoside in mRNA + (R)-4'-phosphopantetheine + 2 H(+)</text>
        <dbReference type="Rhea" id="RHEA:67592"/>
        <dbReference type="Rhea" id="RHEA-COMP:15719"/>
        <dbReference type="Rhea" id="RHEA-COMP:17276"/>
        <dbReference type="ChEBI" id="CHEBI:15377"/>
        <dbReference type="ChEBI" id="CHEBI:15378"/>
        <dbReference type="ChEBI" id="CHEBI:61723"/>
        <dbReference type="ChEBI" id="CHEBI:144051"/>
        <dbReference type="ChEBI" id="CHEBI:172371"/>
    </reaction>
    <physiologicalReaction direction="left-to-right" evidence="11">
        <dbReference type="Rhea" id="RHEA:67593"/>
    </physiologicalReaction>
</comment>
<dbReference type="GO" id="GO:0006950">
    <property type="term" value="P:response to stress"/>
    <property type="evidence" value="ECO:0007669"/>
    <property type="project" value="UniProtKB-ARBA"/>
</dbReference>
<name>A0AAV7NK51_PLEWA</name>
<evidence type="ECO:0000313" key="20">
    <source>
        <dbReference type="Proteomes" id="UP001066276"/>
    </source>
</evidence>
<dbReference type="EMBL" id="JANPWB010000012">
    <property type="protein sequence ID" value="KAJ1114738.1"/>
    <property type="molecule type" value="Genomic_DNA"/>
</dbReference>
<evidence type="ECO:0000256" key="13">
    <source>
        <dbReference type="ARBA" id="ARBA00062087"/>
    </source>
</evidence>
<proteinExistence type="inferred from homology"/>
<dbReference type="Pfam" id="PF00293">
    <property type="entry name" value="NUDIX"/>
    <property type="match status" value="1"/>
</dbReference>
<dbReference type="PANTHER" id="PTHR16099">
    <property type="entry name" value="8-OXO-DGTP DIPHOSPHATES NUDT15"/>
    <property type="match status" value="1"/>
</dbReference>
<evidence type="ECO:0000256" key="16">
    <source>
        <dbReference type="ARBA" id="ARBA00077398"/>
    </source>
</evidence>
<dbReference type="EC" id="3.6.1.9" evidence="10"/>
<evidence type="ECO:0000256" key="3">
    <source>
        <dbReference type="ARBA" id="ARBA00005582"/>
    </source>
</evidence>
<dbReference type="Gene3D" id="3.90.79.10">
    <property type="entry name" value="Nucleoside Triphosphate Pyrophosphohydrolase"/>
    <property type="match status" value="1"/>
</dbReference>
<comment type="catalytic activity">
    <reaction evidence="9">
        <text>a ribonucleoside 5'-triphosphate + H2O = a ribonucleoside 5'-phosphate + diphosphate + H(+)</text>
        <dbReference type="Rhea" id="RHEA:23996"/>
        <dbReference type="ChEBI" id="CHEBI:15377"/>
        <dbReference type="ChEBI" id="CHEBI:15378"/>
        <dbReference type="ChEBI" id="CHEBI:33019"/>
        <dbReference type="ChEBI" id="CHEBI:58043"/>
        <dbReference type="ChEBI" id="CHEBI:61557"/>
        <dbReference type="EC" id="3.6.1.9"/>
    </reaction>
</comment>
<evidence type="ECO:0000256" key="14">
    <source>
        <dbReference type="ARBA" id="ARBA00070687"/>
    </source>
</evidence>
<dbReference type="PANTHER" id="PTHR16099:SF5">
    <property type="entry name" value="NUCLEOTIDE TRIPHOSPHATE DIPHOSPHATASE NUDT15"/>
    <property type="match status" value="1"/>
</dbReference>
<accession>A0AAV7NK51</accession>
<evidence type="ECO:0000256" key="1">
    <source>
        <dbReference type="ARBA" id="ARBA00001936"/>
    </source>
</evidence>
<dbReference type="GO" id="GO:0008413">
    <property type="term" value="F:8-oxo-7,8-dihydroguanosine triphosphate pyrophosphatase activity"/>
    <property type="evidence" value="ECO:0007669"/>
    <property type="project" value="UniProtKB-ARBA"/>
</dbReference>
<dbReference type="AlphaFoldDB" id="A0AAV7NK51"/>
<comment type="caution">
    <text evidence="19">The sequence shown here is derived from an EMBL/GenBank/DDBJ whole genome shotgun (WGS) entry which is preliminary data.</text>
</comment>
<dbReference type="InterPro" id="IPR020084">
    <property type="entry name" value="NUDIX_hydrolase_CS"/>
</dbReference>
<dbReference type="InterPro" id="IPR000086">
    <property type="entry name" value="NUDIX_hydrolase_dom"/>
</dbReference>
<keyword evidence="4" id="KW-0479">Metal-binding</keyword>
<dbReference type="Proteomes" id="UP001066276">
    <property type="component" value="Chromosome 8"/>
</dbReference>
<evidence type="ECO:0000256" key="10">
    <source>
        <dbReference type="ARBA" id="ARBA00038862"/>
    </source>
</evidence>
<evidence type="ECO:0000256" key="12">
    <source>
        <dbReference type="ARBA" id="ARBA00055812"/>
    </source>
</evidence>
<evidence type="ECO:0000259" key="18">
    <source>
        <dbReference type="PROSITE" id="PS51462"/>
    </source>
</evidence>
<evidence type="ECO:0000256" key="9">
    <source>
        <dbReference type="ARBA" id="ARBA00036800"/>
    </source>
</evidence>
<evidence type="ECO:0000256" key="8">
    <source>
        <dbReference type="ARBA" id="ARBA00036546"/>
    </source>
</evidence>
<dbReference type="GO" id="GO:0035539">
    <property type="term" value="F:8-oxo-7,8-dihydrodeoxyguanosine triphosphate pyrophosphatase activity"/>
    <property type="evidence" value="ECO:0007669"/>
    <property type="project" value="TreeGrafter"/>
</dbReference>
<gene>
    <name evidence="19" type="ORF">NDU88_002969</name>
</gene>
<evidence type="ECO:0000256" key="11">
    <source>
        <dbReference type="ARBA" id="ARBA00048667"/>
    </source>
</evidence>
<feature type="domain" description="Nudix hydrolase" evidence="18">
    <location>
        <begin position="11"/>
        <end position="150"/>
    </location>
</feature>
<comment type="similarity">
    <text evidence="3">Belongs to the Nudix hydrolase family.</text>
</comment>
<organism evidence="19 20">
    <name type="scientific">Pleurodeles waltl</name>
    <name type="common">Iberian ribbed newt</name>
    <dbReference type="NCBI Taxonomy" id="8319"/>
    <lineage>
        <taxon>Eukaryota</taxon>
        <taxon>Metazoa</taxon>
        <taxon>Chordata</taxon>
        <taxon>Craniata</taxon>
        <taxon>Vertebrata</taxon>
        <taxon>Euteleostomi</taxon>
        <taxon>Amphibia</taxon>
        <taxon>Batrachia</taxon>
        <taxon>Caudata</taxon>
        <taxon>Salamandroidea</taxon>
        <taxon>Salamandridae</taxon>
        <taxon>Pleurodelinae</taxon>
        <taxon>Pleurodeles</taxon>
    </lineage>
</organism>
<keyword evidence="7" id="KW-0464">Manganese</keyword>
<keyword evidence="6" id="KW-0460">Magnesium</keyword>
<dbReference type="GO" id="GO:0006203">
    <property type="term" value="P:dGTP catabolic process"/>
    <property type="evidence" value="ECO:0007669"/>
    <property type="project" value="TreeGrafter"/>
</dbReference>
<dbReference type="CDD" id="cd04678">
    <property type="entry name" value="NUDIX_MTH2_Nudt15"/>
    <property type="match status" value="1"/>
</dbReference>
<dbReference type="PROSITE" id="PS51462">
    <property type="entry name" value="NUDIX"/>
    <property type="match status" value="1"/>
</dbReference>
<evidence type="ECO:0000256" key="17">
    <source>
        <dbReference type="ARBA" id="ARBA00080476"/>
    </source>
</evidence>
<dbReference type="FunFam" id="3.90.79.10:FF:000034">
    <property type="entry name" value="Nucleotide triphosphate diphosphatase NUDT15"/>
    <property type="match status" value="1"/>
</dbReference>
<comment type="cofactor">
    <cofactor evidence="1">
        <name>Mn(2+)</name>
        <dbReference type="ChEBI" id="CHEBI:29035"/>
    </cofactor>
</comment>
<evidence type="ECO:0000256" key="2">
    <source>
        <dbReference type="ARBA" id="ARBA00001946"/>
    </source>
</evidence>
<reference evidence="19" key="1">
    <citation type="journal article" date="2022" name="bioRxiv">
        <title>Sequencing and chromosome-scale assembly of the giantPleurodeles waltlgenome.</title>
        <authorList>
            <person name="Brown T."/>
            <person name="Elewa A."/>
            <person name="Iarovenko S."/>
            <person name="Subramanian E."/>
            <person name="Araus A.J."/>
            <person name="Petzold A."/>
            <person name="Susuki M."/>
            <person name="Suzuki K.-i.T."/>
            <person name="Hayashi T."/>
            <person name="Toyoda A."/>
            <person name="Oliveira C."/>
            <person name="Osipova E."/>
            <person name="Leigh N.D."/>
            <person name="Simon A."/>
            <person name="Yun M.H."/>
        </authorList>
    </citation>
    <scope>NUCLEOTIDE SEQUENCE</scope>
    <source>
        <strain evidence="19">20211129_DDA</strain>
        <tissue evidence="19">Liver</tissue>
    </source>
</reference>